<feature type="transmembrane region" description="Helical" evidence="6">
    <location>
        <begin position="268"/>
        <end position="288"/>
    </location>
</feature>
<evidence type="ECO:0000256" key="4">
    <source>
        <dbReference type="ARBA" id="ARBA00022679"/>
    </source>
</evidence>
<evidence type="ECO:0000259" key="7">
    <source>
        <dbReference type="Pfam" id="PF00535"/>
    </source>
</evidence>
<dbReference type="EMBL" id="SACN01000001">
    <property type="protein sequence ID" value="RVT94864.1"/>
    <property type="molecule type" value="Genomic_DNA"/>
</dbReference>
<proteinExistence type="predicted"/>
<comment type="subcellular location">
    <subcellularLocation>
        <location evidence="1">Cell membrane</location>
    </subcellularLocation>
</comment>
<evidence type="ECO:0000256" key="6">
    <source>
        <dbReference type="SAM" id="Phobius"/>
    </source>
</evidence>
<evidence type="ECO:0000256" key="5">
    <source>
        <dbReference type="ARBA" id="ARBA00023136"/>
    </source>
</evidence>
<name>A0A437MB35_9SPHN</name>
<keyword evidence="6" id="KW-0812">Transmembrane</keyword>
<evidence type="ECO:0000256" key="2">
    <source>
        <dbReference type="ARBA" id="ARBA00022475"/>
    </source>
</evidence>
<dbReference type="AlphaFoldDB" id="A0A437MB35"/>
<keyword evidence="4 8" id="KW-0808">Transferase</keyword>
<dbReference type="InterPro" id="IPR029044">
    <property type="entry name" value="Nucleotide-diphossugar_trans"/>
</dbReference>
<keyword evidence="3" id="KW-0328">Glycosyltransferase</keyword>
<dbReference type="CDD" id="cd00761">
    <property type="entry name" value="Glyco_tranf_GTA_type"/>
    <property type="match status" value="1"/>
</dbReference>
<evidence type="ECO:0000256" key="1">
    <source>
        <dbReference type="ARBA" id="ARBA00004236"/>
    </source>
</evidence>
<dbReference type="Proteomes" id="UP000282971">
    <property type="component" value="Unassembled WGS sequence"/>
</dbReference>
<reference evidence="8 9" key="1">
    <citation type="submission" date="2019-01" db="EMBL/GenBank/DDBJ databases">
        <authorList>
            <person name="Chen W.-M."/>
        </authorList>
    </citation>
    <scope>NUCLEOTIDE SEQUENCE [LARGE SCALE GENOMIC DNA]</scope>
    <source>
        <strain evidence="8 9">CCP-7</strain>
    </source>
</reference>
<evidence type="ECO:0000313" key="8">
    <source>
        <dbReference type="EMBL" id="RVT94864.1"/>
    </source>
</evidence>
<comment type="caution">
    <text evidence="8">The sequence shown here is derived from an EMBL/GenBank/DDBJ whole genome shotgun (WGS) entry which is preliminary data.</text>
</comment>
<keyword evidence="2" id="KW-1003">Cell membrane</keyword>
<dbReference type="RefSeq" id="WP_127744439.1">
    <property type="nucleotide sequence ID" value="NZ_SACN01000001.1"/>
</dbReference>
<sequence length="339" mass="36632">MGDATTALIVIGRNEGERLERCLRSIGGDCSVVYVDSGSSDGSVALAEAMGATVVRLDTTLPFTAARARNAGLARLAQDGIAVDHVQMIDGDCELQPGWIDRATAAMAADPALAVMFGRRRERFPDRSIYNWLCDVEWAVPPGPAGACGGDALFRHKAISAANGYSADMIAGEEPDLCIRLRRAGWQILCIDAEMTLHDAAITRFGQWWRRTARAGHAFAELAARHGKAPEAHPYRAARRRIAVWGMLPVAGLILAALLGLLGNAETARTIALAILLLLAAQTLRLTLREGLRFPMPKAFAFAAFLTIGKFAEATGMLRYMWERASGRRATLIEYKDAA</sequence>
<dbReference type="SUPFAM" id="SSF53448">
    <property type="entry name" value="Nucleotide-diphospho-sugar transferases"/>
    <property type="match status" value="1"/>
</dbReference>
<dbReference type="GO" id="GO:0005886">
    <property type="term" value="C:plasma membrane"/>
    <property type="evidence" value="ECO:0007669"/>
    <property type="project" value="UniProtKB-SubCell"/>
</dbReference>
<evidence type="ECO:0000256" key="3">
    <source>
        <dbReference type="ARBA" id="ARBA00022676"/>
    </source>
</evidence>
<keyword evidence="5 6" id="KW-0472">Membrane</keyword>
<feature type="domain" description="Glycosyltransferase 2-like" evidence="7">
    <location>
        <begin position="9"/>
        <end position="123"/>
    </location>
</feature>
<evidence type="ECO:0000313" key="9">
    <source>
        <dbReference type="Proteomes" id="UP000282971"/>
    </source>
</evidence>
<accession>A0A437MB35</accession>
<dbReference type="OrthoDB" id="8416156at2"/>
<dbReference type="GO" id="GO:0016757">
    <property type="term" value="F:glycosyltransferase activity"/>
    <property type="evidence" value="ECO:0007669"/>
    <property type="project" value="UniProtKB-KW"/>
</dbReference>
<keyword evidence="9" id="KW-1185">Reference proteome</keyword>
<dbReference type="PANTHER" id="PTHR43646">
    <property type="entry name" value="GLYCOSYLTRANSFERASE"/>
    <property type="match status" value="1"/>
</dbReference>
<gene>
    <name evidence="8" type="ORF">EOD43_13950</name>
</gene>
<feature type="transmembrane region" description="Helical" evidence="6">
    <location>
        <begin position="242"/>
        <end position="262"/>
    </location>
</feature>
<dbReference type="PANTHER" id="PTHR43646:SF2">
    <property type="entry name" value="GLYCOSYLTRANSFERASE 2-LIKE DOMAIN-CONTAINING PROTEIN"/>
    <property type="match status" value="1"/>
</dbReference>
<keyword evidence="6" id="KW-1133">Transmembrane helix</keyword>
<dbReference type="InterPro" id="IPR001173">
    <property type="entry name" value="Glyco_trans_2-like"/>
</dbReference>
<dbReference type="Gene3D" id="3.90.550.10">
    <property type="entry name" value="Spore Coat Polysaccharide Biosynthesis Protein SpsA, Chain A"/>
    <property type="match status" value="1"/>
</dbReference>
<dbReference type="Pfam" id="PF00535">
    <property type="entry name" value="Glycos_transf_2"/>
    <property type="match status" value="1"/>
</dbReference>
<organism evidence="8 9">
    <name type="scientific">Sphingomonas crocodyli</name>
    <dbReference type="NCBI Taxonomy" id="1979270"/>
    <lineage>
        <taxon>Bacteria</taxon>
        <taxon>Pseudomonadati</taxon>
        <taxon>Pseudomonadota</taxon>
        <taxon>Alphaproteobacteria</taxon>
        <taxon>Sphingomonadales</taxon>
        <taxon>Sphingomonadaceae</taxon>
        <taxon>Sphingomonas</taxon>
    </lineage>
</organism>
<feature type="transmembrane region" description="Helical" evidence="6">
    <location>
        <begin position="300"/>
        <end position="322"/>
    </location>
</feature>
<protein>
    <submittedName>
        <fullName evidence="8">Glycosyltransferase</fullName>
    </submittedName>
</protein>